<evidence type="ECO:0000313" key="5">
    <source>
        <dbReference type="EMBL" id="MBC5641042.1"/>
    </source>
</evidence>
<dbReference type="PANTHER" id="PTHR10695">
    <property type="entry name" value="DEPHOSPHO-COA KINASE-RELATED"/>
    <property type="match status" value="1"/>
</dbReference>
<reference evidence="5" key="1">
    <citation type="submission" date="2020-08" db="EMBL/GenBank/DDBJ databases">
        <title>Genome public.</title>
        <authorList>
            <person name="Liu C."/>
            <person name="Sun Q."/>
        </authorList>
    </citation>
    <scope>NUCLEOTIDE SEQUENCE</scope>
    <source>
        <strain evidence="5">NSJ-42</strain>
    </source>
</reference>
<comment type="caution">
    <text evidence="5">The sequence shown here is derived from an EMBL/GenBank/DDBJ whole genome shotgun (WGS) entry which is preliminary data.</text>
</comment>
<dbReference type="NCBIfam" id="TIGR00152">
    <property type="entry name" value="dephospho-CoA kinase"/>
    <property type="match status" value="1"/>
</dbReference>
<gene>
    <name evidence="3" type="primary">coaE</name>
    <name evidence="5" type="ORF">H8R92_11585</name>
</gene>
<dbReference type="Gene3D" id="3.40.50.300">
    <property type="entry name" value="P-loop containing nucleotide triphosphate hydrolases"/>
    <property type="match status" value="1"/>
</dbReference>
<comment type="pathway">
    <text evidence="3">Cofactor biosynthesis; coenzyme A biosynthesis; CoA from (R)-pantothenate: step 5/5.</text>
</comment>
<proteinExistence type="inferred from homology"/>
<organism evidence="5 6">
    <name type="scientific">Clostridium lentum</name>
    <dbReference type="NCBI Taxonomy" id="2763037"/>
    <lineage>
        <taxon>Bacteria</taxon>
        <taxon>Bacillati</taxon>
        <taxon>Bacillota</taxon>
        <taxon>Clostridia</taxon>
        <taxon>Eubacteriales</taxon>
        <taxon>Clostridiaceae</taxon>
        <taxon>Clostridium</taxon>
    </lineage>
</organism>
<evidence type="ECO:0000256" key="1">
    <source>
        <dbReference type="ARBA" id="ARBA00022741"/>
    </source>
</evidence>
<dbReference type="PANTHER" id="PTHR10695:SF46">
    <property type="entry name" value="BIFUNCTIONAL COENZYME A SYNTHASE-RELATED"/>
    <property type="match status" value="1"/>
</dbReference>
<dbReference type="Proteomes" id="UP000662088">
    <property type="component" value="Unassembled WGS sequence"/>
</dbReference>
<dbReference type="EMBL" id="JACOOQ010000022">
    <property type="protein sequence ID" value="MBC5641042.1"/>
    <property type="molecule type" value="Genomic_DNA"/>
</dbReference>
<evidence type="ECO:0000256" key="2">
    <source>
        <dbReference type="ARBA" id="ARBA00022840"/>
    </source>
</evidence>
<dbReference type="GO" id="GO:0015937">
    <property type="term" value="P:coenzyme A biosynthetic process"/>
    <property type="evidence" value="ECO:0007669"/>
    <property type="project" value="UniProtKB-UniRule"/>
</dbReference>
<sequence length="200" mass="23414">MITIGLTGGIGSGKSTVSFMLKEAGFEIIDADIIARDVLKKYPEILERVKVEFGAGFFDWRGEFRRKEFGNHIFRFPKQRKKYEEIIMPYIKREIFESMDNHKKKGTKILILDAPTLIENDLHKEVDYVILVWVDQNTQIQRVRARDGMIREEAINRINSQMPLERKKDFANIIIENNDILPKTKEQVDLLIDFLNSNLK</sequence>
<comment type="catalytic activity">
    <reaction evidence="3">
        <text>3'-dephospho-CoA + ATP = ADP + CoA + H(+)</text>
        <dbReference type="Rhea" id="RHEA:18245"/>
        <dbReference type="ChEBI" id="CHEBI:15378"/>
        <dbReference type="ChEBI" id="CHEBI:30616"/>
        <dbReference type="ChEBI" id="CHEBI:57287"/>
        <dbReference type="ChEBI" id="CHEBI:57328"/>
        <dbReference type="ChEBI" id="CHEBI:456216"/>
        <dbReference type="EC" id="2.7.1.24"/>
    </reaction>
</comment>
<evidence type="ECO:0000313" key="6">
    <source>
        <dbReference type="Proteomes" id="UP000662088"/>
    </source>
</evidence>
<comment type="function">
    <text evidence="3">Catalyzes the phosphorylation of the 3'-hydroxyl group of dephosphocoenzyme A to form coenzyme A.</text>
</comment>
<dbReference type="RefSeq" id="WP_022212803.1">
    <property type="nucleotide sequence ID" value="NZ_JACOOQ010000022.1"/>
</dbReference>
<dbReference type="GO" id="GO:0005524">
    <property type="term" value="F:ATP binding"/>
    <property type="evidence" value="ECO:0007669"/>
    <property type="project" value="UniProtKB-UniRule"/>
</dbReference>
<dbReference type="AlphaFoldDB" id="A0A8I0AA75"/>
<evidence type="ECO:0000256" key="4">
    <source>
        <dbReference type="NCBIfam" id="TIGR00152"/>
    </source>
</evidence>
<dbReference type="HAMAP" id="MF_00376">
    <property type="entry name" value="Dephospho_CoA_kinase"/>
    <property type="match status" value="1"/>
</dbReference>
<keyword evidence="3" id="KW-0963">Cytoplasm</keyword>
<keyword evidence="6" id="KW-1185">Reference proteome</keyword>
<keyword evidence="3 5" id="KW-0808">Transferase</keyword>
<keyword evidence="3" id="KW-0173">Coenzyme A biosynthesis</keyword>
<accession>A0A8I0AA75</accession>
<dbReference type="CDD" id="cd02022">
    <property type="entry name" value="DPCK"/>
    <property type="match status" value="1"/>
</dbReference>
<dbReference type="InterPro" id="IPR027417">
    <property type="entry name" value="P-loop_NTPase"/>
</dbReference>
<dbReference type="PROSITE" id="PS51219">
    <property type="entry name" value="DPCK"/>
    <property type="match status" value="1"/>
</dbReference>
<keyword evidence="1 3" id="KW-0547">Nucleotide-binding</keyword>
<name>A0A8I0AA75_9CLOT</name>
<dbReference type="GO" id="GO:0004140">
    <property type="term" value="F:dephospho-CoA kinase activity"/>
    <property type="evidence" value="ECO:0007669"/>
    <property type="project" value="UniProtKB-UniRule"/>
</dbReference>
<dbReference type="InterPro" id="IPR001977">
    <property type="entry name" value="Depp_CoAkinase"/>
</dbReference>
<comment type="subcellular location">
    <subcellularLocation>
        <location evidence="3">Cytoplasm</location>
    </subcellularLocation>
</comment>
<dbReference type="SUPFAM" id="SSF52540">
    <property type="entry name" value="P-loop containing nucleoside triphosphate hydrolases"/>
    <property type="match status" value="1"/>
</dbReference>
<dbReference type="Pfam" id="PF01121">
    <property type="entry name" value="CoaE"/>
    <property type="match status" value="1"/>
</dbReference>
<feature type="binding site" evidence="3">
    <location>
        <begin position="11"/>
        <end position="16"/>
    </location>
    <ligand>
        <name>ATP</name>
        <dbReference type="ChEBI" id="CHEBI:30616"/>
    </ligand>
</feature>
<dbReference type="GO" id="GO:0005737">
    <property type="term" value="C:cytoplasm"/>
    <property type="evidence" value="ECO:0007669"/>
    <property type="project" value="UniProtKB-SubCell"/>
</dbReference>
<keyword evidence="2 3" id="KW-0067">ATP-binding</keyword>
<dbReference type="EC" id="2.7.1.24" evidence="3 4"/>
<evidence type="ECO:0000256" key="3">
    <source>
        <dbReference type="HAMAP-Rule" id="MF_00376"/>
    </source>
</evidence>
<protein>
    <recommendedName>
        <fullName evidence="3 4">Dephospho-CoA kinase</fullName>
        <ecNumber evidence="3 4">2.7.1.24</ecNumber>
    </recommendedName>
    <alternativeName>
        <fullName evidence="3">Dephosphocoenzyme A kinase</fullName>
    </alternativeName>
</protein>
<dbReference type="UniPathway" id="UPA00241">
    <property type="reaction ID" value="UER00356"/>
</dbReference>
<keyword evidence="3 5" id="KW-0418">Kinase</keyword>
<comment type="similarity">
    <text evidence="3">Belongs to the CoaE family.</text>
</comment>